<protein>
    <recommendedName>
        <fullName evidence="4">Heterokaryon incompatibility domain-containing protein</fullName>
    </recommendedName>
</protein>
<sequence length="550" mass="61990">MNFVTPPPRTPQRPLYAQHSLSSNTKNAIEFIKTELLKLNVVDKVIRQEGDLAGWHALAALMSKPYFSRRWVIQELALAREATLQCGEQTISWEEFATAVAIFEKHSPLVNDLAKKKEEWGNQADYFGDIETMGATRLVQTTNILYRKSDRGEITNRLLDLESLVSILPTFESSIKHDTVYAVLALAKDTWHSSSAAKAVSANTDNGSSRASAQQPGAQLDQGRTREIIEEAARRFKAKKEARESSKFPVNYEADFVDVCKEFINFAVQKSKALDIICRPWAPAEDDNLPSWIPTLEGIANQNTVKPYNANKRTGILGFKFGKPESHDAGSLYTDGFILNTVATIGDASQSGMIPKEWFTLADWPQRKWPPRESFWRTLVGDRGPDGGNTPIYFRRSFQEIVDKSVRNGDINTTWQIHHGGSSLTKEYLKRCQAVIWGRRLMKTEANDLLGLAPARAEKGDLICIIYGLSVPVALRRVTDDNPRTQPKLNSRTQYQLLGECYVHGMMDGEAMDLLKDHQARLRDKQDEKSGENRGEEEAPRMTKVKFEII</sequence>
<keyword evidence="3" id="KW-1185">Reference proteome</keyword>
<dbReference type="InterPro" id="IPR052895">
    <property type="entry name" value="HetReg/Transcr_Mod"/>
</dbReference>
<dbReference type="PANTHER" id="PTHR24148:SF64">
    <property type="entry name" value="HETEROKARYON INCOMPATIBILITY DOMAIN-CONTAINING PROTEIN"/>
    <property type="match status" value="1"/>
</dbReference>
<feature type="compositionally biased region" description="Polar residues" evidence="1">
    <location>
        <begin position="198"/>
        <end position="217"/>
    </location>
</feature>
<dbReference type="Pfam" id="PF26639">
    <property type="entry name" value="Het-6_barrel"/>
    <property type="match status" value="1"/>
</dbReference>
<feature type="region of interest" description="Disordered" evidence="1">
    <location>
        <begin position="198"/>
        <end position="222"/>
    </location>
</feature>
<name>A0A8H4N6K8_9PEZI</name>
<evidence type="ECO:0000313" key="2">
    <source>
        <dbReference type="EMBL" id="KAF4310960.1"/>
    </source>
</evidence>
<proteinExistence type="predicted"/>
<dbReference type="EMBL" id="WWBZ02000012">
    <property type="protein sequence ID" value="KAF4310960.1"/>
    <property type="molecule type" value="Genomic_DNA"/>
</dbReference>
<dbReference type="OrthoDB" id="3477286at2759"/>
<gene>
    <name evidence="2" type="ORF">GTA08_BOTSDO13514</name>
</gene>
<dbReference type="AlphaFoldDB" id="A0A8H4N6K8"/>
<evidence type="ECO:0000313" key="3">
    <source>
        <dbReference type="Proteomes" id="UP000572817"/>
    </source>
</evidence>
<organism evidence="2 3">
    <name type="scientific">Botryosphaeria dothidea</name>
    <dbReference type="NCBI Taxonomy" id="55169"/>
    <lineage>
        <taxon>Eukaryota</taxon>
        <taxon>Fungi</taxon>
        <taxon>Dikarya</taxon>
        <taxon>Ascomycota</taxon>
        <taxon>Pezizomycotina</taxon>
        <taxon>Dothideomycetes</taxon>
        <taxon>Dothideomycetes incertae sedis</taxon>
        <taxon>Botryosphaeriales</taxon>
        <taxon>Botryosphaeriaceae</taxon>
        <taxon>Botryosphaeria</taxon>
    </lineage>
</organism>
<reference evidence="2" key="1">
    <citation type="submission" date="2020-04" db="EMBL/GenBank/DDBJ databases">
        <title>Genome Assembly and Annotation of Botryosphaeria dothidea sdau 11-99, a Latent Pathogen of Apple Fruit Ring Rot in China.</title>
        <authorList>
            <person name="Yu C."/>
            <person name="Diao Y."/>
            <person name="Lu Q."/>
            <person name="Zhao J."/>
            <person name="Cui S."/>
            <person name="Peng C."/>
            <person name="He B."/>
            <person name="Liu H."/>
        </authorList>
    </citation>
    <scope>NUCLEOTIDE SEQUENCE [LARGE SCALE GENOMIC DNA]</scope>
    <source>
        <strain evidence="2">Sdau11-99</strain>
    </source>
</reference>
<evidence type="ECO:0008006" key="4">
    <source>
        <dbReference type="Google" id="ProtNLM"/>
    </source>
</evidence>
<comment type="caution">
    <text evidence="2">The sequence shown here is derived from an EMBL/GenBank/DDBJ whole genome shotgun (WGS) entry which is preliminary data.</text>
</comment>
<evidence type="ECO:0000256" key="1">
    <source>
        <dbReference type="SAM" id="MobiDB-lite"/>
    </source>
</evidence>
<accession>A0A8H4N6K8</accession>
<dbReference type="Proteomes" id="UP000572817">
    <property type="component" value="Unassembled WGS sequence"/>
</dbReference>
<feature type="region of interest" description="Disordered" evidence="1">
    <location>
        <begin position="522"/>
        <end position="544"/>
    </location>
</feature>
<dbReference type="PANTHER" id="PTHR24148">
    <property type="entry name" value="ANKYRIN REPEAT DOMAIN-CONTAINING PROTEIN 39 HOMOLOG-RELATED"/>
    <property type="match status" value="1"/>
</dbReference>